<keyword evidence="4 8" id="KW-0418">Kinase</keyword>
<dbReference type="Pfam" id="PF00069">
    <property type="entry name" value="Pkinase"/>
    <property type="match status" value="1"/>
</dbReference>
<dbReference type="InterPro" id="IPR000719">
    <property type="entry name" value="Prot_kinase_dom"/>
</dbReference>
<evidence type="ECO:0000313" key="9">
    <source>
        <dbReference type="Proteomes" id="UP001302812"/>
    </source>
</evidence>
<keyword evidence="3" id="KW-0547">Nucleotide-binding</keyword>
<evidence type="ECO:0000256" key="6">
    <source>
        <dbReference type="SAM" id="MobiDB-lite"/>
    </source>
</evidence>
<comment type="caution">
    <text evidence="8">The sequence shown here is derived from an EMBL/GenBank/DDBJ whole genome shotgun (WGS) entry which is preliminary data.</text>
</comment>
<evidence type="ECO:0000259" key="7">
    <source>
        <dbReference type="PROSITE" id="PS50011"/>
    </source>
</evidence>
<dbReference type="RefSeq" id="XP_064667872.1">
    <property type="nucleotide sequence ID" value="XM_064809135.1"/>
</dbReference>
<dbReference type="InterPro" id="IPR011009">
    <property type="entry name" value="Kinase-like_dom_sf"/>
</dbReference>
<organism evidence="8 9">
    <name type="scientific">Canariomyces notabilis</name>
    <dbReference type="NCBI Taxonomy" id="2074819"/>
    <lineage>
        <taxon>Eukaryota</taxon>
        <taxon>Fungi</taxon>
        <taxon>Dikarya</taxon>
        <taxon>Ascomycota</taxon>
        <taxon>Pezizomycotina</taxon>
        <taxon>Sordariomycetes</taxon>
        <taxon>Sordariomycetidae</taxon>
        <taxon>Sordariales</taxon>
        <taxon>Chaetomiaceae</taxon>
        <taxon>Canariomyces</taxon>
    </lineage>
</organism>
<dbReference type="SMART" id="SM00220">
    <property type="entry name" value="S_TKc"/>
    <property type="match status" value="1"/>
</dbReference>
<evidence type="ECO:0000313" key="8">
    <source>
        <dbReference type="EMBL" id="KAK4110302.1"/>
    </source>
</evidence>
<gene>
    <name evidence="8" type="ORF">N656DRAFT_288687</name>
</gene>
<keyword evidence="9" id="KW-1185">Reference proteome</keyword>
<dbReference type="PANTHER" id="PTHR43671">
    <property type="entry name" value="SERINE/THREONINE-PROTEIN KINASE NEK"/>
    <property type="match status" value="1"/>
</dbReference>
<feature type="region of interest" description="Disordered" evidence="6">
    <location>
        <begin position="182"/>
        <end position="221"/>
    </location>
</feature>
<reference evidence="8" key="1">
    <citation type="journal article" date="2023" name="Mol. Phylogenet. Evol.">
        <title>Genome-scale phylogeny and comparative genomics of the fungal order Sordariales.</title>
        <authorList>
            <person name="Hensen N."/>
            <person name="Bonometti L."/>
            <person name="Westerberg I."/>
            <person name="Brannstrom I.O."/>
            <person name="Guillou S."/>
            <person name="Cros-Aarteil S."/>
            <person name="Calhoun S."/>
            <person name="Haridas S."/>
            <person name="Kuo A."/>
            <person name="Mondo S."/>
            <person name="Pangilinan J."/>
            <person name="Riley R."/>
            <person name="LaButti K."/>
            <person name="Andreopoulos B."/>
            <person name="Lipzen A."/>
            <person name="Chen C."/>
            <person name="Yan M."/>
            <person name="Daum C."/>
            <person name="Ng V."/>
            <person name="Clum A."/>
            <person name="Steindorff A."/>
            <person name="Ohm R.A."/>
            <person name="Martin F."/>
            <person name="Silar P."/>
            <person name="Natvig D.O."/>
            <person name="Lalanne C."/>
            <person name="Gautier V."/>
            <person name="Ament-Velasquez S.L."/>
            <person name="Kruys A."/>
            <person name="Hutchinson M.I."/>
            <person name="Powell A.J."/>
            <person name="Barry K."/>
            <person name="Miller A.N."/>
            <person name="Grigoriev I.V."/>
            <person name="Debuchy R."/>
            <person name="Gladieux P."/>
            <person name="Hiltunen Thoren M."/>
            <person name="Johannesson H."/>
        </authorList>
    </citation>
    <scope>NUCLEOTIDE SEQUENCE</scope>
    <source>
        <strain evidence="8">CBS 508.74</strain>
    </source>
</reference>
<dbReference type="Proteomes" id="UP001302812">
    <property type="component" value="Unassembled WGS sequence"/>
</dbReference>
<dbReference type="SUPFAM" id="SSF56112">
    <property type="entry name" value="Protein kinase-like (PK-like)"/>
    <property type="match status" value="1"/>
</dbReference>
<evidence type="ECO:0000256" key="2">
    <source>
        <dbReference type="ARBA" id="ARBA00022679"/>
    </source>
</evidence>
<dbReference type="Gene3D" id="1.10.510.10">
    <property type="entry name" value="Transferase(Phosphotransferase) domain 1"/>
    <property type="match status" value="1"/>
</dbReference>
<proteinExistence type="predicted"/>
<dbReference type="GeneID" id="89933258"/>
<keyword evidence="2" id="KW-0808">Transferase</keyword>
<dbReference type="AlphaFoldDB" id="A0AAN6QPW3"/>
<dbReference type="PANTHER" id="PTHR43671:SF13">
    <property type="entry name" value="SERINE_THREONINE-PROTEIN KINASE NEK2"/>
    <property type="match status" value="1"/>
</dbReference>
<dbReference type="PROSITE" id="PS50011">
    <property type="entry name" value="PROTEIN_KINASE_DOM"/>
    <property type="match status" value="1"/>
</dbReference>
<keyword evidence="5" id="KW-0067">ATP-binding</keyword>
<evidence type="ECO:0000256" key="5">
    <source>
        <dbReference type="ARBA" id="ARBA00022840"/>
    </source>
</evidence>
<dbReference type="GO" id="GO:0004674">
    <property type="term" value="F:protein serine/threonine kinase activity"/>
    <property type="evidence" value="ECO:0007669"/>
    <property type="project" value="UniProtKB-EC"/>
</dbReference>
<dbReference type="EC" id="2.7.11.1" evidence="1"/>
<evidence type="ECO:0000256" key="3">
    <source>
        <dbReference type="ARBA" id="ARBA00022741"/>
    </source>
</evidence>
<feature type="compositionally biased region" description="Low complexity" evidence="6">
    <location>
        <begin position="182"/>
        <end position="194"/>
    </location>
</feature>
<dbReference type="InterPro" id="IPR050660">
    <property type="entry name" value="NEK_Ser/Thr_kinase"/>
</dbReference>
<dbReference type="EMBL" id="MU853351">
    <property type="protein sequence ID" value="KAK4110302.1"/>
    <property type="molecule type" value="Genomic_DNA"/>
</dbReference>
<reference evidence="8" key="2">
    <citation type="submission" date="2023-05" db="EMBL/GenBank/DDBJ databases">
        <authorList>
            <consortium name="Lawrence Berkeley National Laboratory"/>
            <person name="Steindorff A."/>
            <person name="Hensen N."/>
            <person name="Bonometti L."/>
            <person name="Westerberg I."/>
            <person name="Brannstrom I.O."/>
            <person name="Guillou S."/>
            <person name="Cros-Aarteil S."/>
            <person name="Calhoun S."/>
            <person name="Haridas S."/>
            <person name="Kuo A."/>
            <person name="Mondo S."/>
            <person name="Pangilinan J."/>
            <person name="Riley R."/>
            <person name="Labutti K."/>
            <person name="Andreopoulos B."/>
            <person name="Lipzen A."/>
            <person name="Chen C."/>
            <person name="Yanf M."/>
            <person name="Daum C."/>
            <person name="Ng V."/>
            <person name="Clum A."/>
            <person name="Ohm R."/>
            <person name="Martin F."/>
            <person name="Silar P."/>
            <person name="Natvig D."/>
            <person name="Lalanne C."/>
            <person name="Gautier V."/>
            <person name="Ament-Velasquez S.L."/>
            <person name="Kruys A."/>
            <person name="Hutchinson M.I."/>
            <person name="Powell A.J."/>
            <person name="Barry K."/>
            <person name="Miller A.N."/>
            <person name="Grigoriev I.V."/>
            <person name="Debuchy R."/>
            <person name="Gladieux P."/>
            <person name="Thoren M.H."/>
            <person name="Johannesson H."/>
        </authorList>
    </citation>
    <scope>NUCLEOTIDE SEQUENCE</scope>
    <source>
        <strain evidence="8">CBS 508.74</strain>
    </source>
</reference>
<dbReference type="GO" id="GO:0005524">
    <property type="term" value="F:ATP binding"/>
    <property type="evidence" value="ECO:0007669"/>
    <property type="project" value="UniProtKB-KW"/>
</dbReference>
<evidence type="ECO:0000256" key="1">
    <source>
        <dbReference type="ARBA" id="ARBA00012513"/>
    </source>
</evidence>
<evidence type="ECO:0000256" key="4">
    <source>
        <dbReference type="ARBA" id="ARBA00022777"/>
    </source>
</evidence>
<accession>A0AAN6QPW3</accession>
<feature type="domain" description="Protein kinase" evidence="7">
    <location>
        <begin position="1"/>
        <end position="163"/>
    </location>
</feature>
<name>A0AAN6QPW3_9PEZI</name>
<sequence>MHSLGYARRDIKPQNVLIQQCPVEGTPHGWWVKLTDFGISKPLETATAGTSTVIGTPSYMAPELLGLVTPGSLGTGNTADISYPAADMWALGIMTYRMVMGIALFSIYWEMSQYCHNPEVQFPHSQLEDRNISPDGCAFIQALLAPRFPLRLSSTAALAHRWIRPSTSNVSAAVIVESDTDCSSTSSAQSSRNSSFDEERGMTTVVSDAMNISSHPSPVRA</sequence>
<protein>
    <recommendedName>
        <fullName evidence="1">non-specific serine/threonine protein kinase</fullName>
        <ecNumber evidence="1">2.7.11.1</ecNumber>
    </recommendedName>
</protein>
<feature type="compositionally biased region" description="Polar residues" evidence="6">
    <location>
        <begin position="204"/>
        <end position="221"/>
    </location>
</feature>